<dbReference type="Proteomes" id="UP000000305">
    <property type="component" value="Unassembled WGS sequence"/>
</dbReference>
<protein>
    <recommendedName>
        <fullName evidence="2">Exuperantia SAM-like domain-containing protein</fullName>
    </recommendedName>
</protein>
<dbReference type="PhylomeDB" id="E9HYX0"/>
<proteinExistence type="predicted"/>
<dbReference type="GO" id="GO:0042803">
    <property type="term" value="F:protein homodimerization activity"/>
    <property type="evidence" value="ECO:0007669"/>
    <property type="project" value="InterPro"/>
</dbReference>
<gene>
    <name evidence="3" type="ORF">DAPPUDRAFT_119569</name>
</gene>
<organism evidence="3 4">
    <name type="scientific">Daphnia pulex</name>
    <name type="common">Water flea</name>
    <dbReference type="NCBI Taxonomy" id="6669"/>
    <lineage>
        <taxon>Eukaryota</taxon>
        <taxon>Metazoa</taxon>
        <taxon>Ecdysozoa</taxon>
        <taxon>Arthropoda</taxon>
        <taxon>Crustacea</taxon>
        <taxon>Branchiopoda</taxon>
        <taxon>Diplostraca</taxon>
        <taxon>Cladocera</taxon>
        <taxon>Anomopoda</taxon>
        <taxon>Daphniidae</taxon>
        <taxon>Daphnia</taxon>
    </lineage>
</organism>
<feature type="compositionally biased region" description="Polar residues" evidence="1">
    <location>
        <begin position="57"/>
        <end position="67"/>
    </location>
</feature>
<dbReference type="KEGG" id="dpx:DAPPUDRAFT_119569"/>
<feature type="region of interest" description="Disordered" evidence="1">
    <location>
        <begin position="1"/>
        <end position="80"/>
    </location>
</feature>
<feature type="compositionally biased region" description="Low complexity" evidence="1">
    <location>
        <begin position="68"/>
        <end position="80"/>
    </location>
</feature>
<dbReference type="InParanoid" id="E9HYX0"/>
<sequence length="312" mass="35165">MTNNSEEQQTSSSTEETIIEVVIQPPTTEAKVESDAPPAVITTQPAQPMPEHDDSIAVNQITEMTNNSEEQQTSSSTEETIIEVSIQPPTTEAKVESDAPPPAVITTQPAQPMPEHDDSIAVVMWEATVTGRRLIDEMVNLGSFYVAQEEKAEGHDLNEYVMPYGKLPLNALERYRLLDDVNKICLDVLMAGIRCVNNRHTFGERCWLFNVLNQALHKILRKVHGGRINTGVLKENLISYDHLLEQVKKIKEELTKEAQWRPVFADMFHQGIKPRRRAGFLRHMLVESGITYAGLTETFKVSLFSYFQFLTG</sequence>
<keyword evidence="4" id="KW-1185">Reference proteome</keyword>
<name>E9HYX0_DAPPU</name>
<dbReference type="AlphaFoldDB" id="E9HYX0"/>
<feature type="domain" description="Exuperantia SAM-like" evidence="2">
    <location>
        <begin position="261"/>
        <end position="300"/>
    </location>
</feature>
<evidence type="ECO:0000313" key="3">
    <source>
        <dbReference type="EMBL" id="EFX63058.1"/>
    </source>
</evidence>
<reference evidence="3 4" key="1">
    <citation type="journal article" date="2011" name="Science">
        <title>The ecoresponsive genome of Daphnia pulex.</title>
        <authorList>
            <person name="Colbourne J.K."/>
            <person name="Pfrender M.E."/>
            <person name="Gilbert D."/>
            <person name="Thomas W.K."/>
            <person name="Tucker A."/>
            <person name="Oakley T.H."/>
            <person name="Tokishita S."/>
            <person name="Aerts A."/>
            <person name="Arnold G.J."/>
            <person name="Basu M.K."/>
            <person name="Bauer D.J."/>
            <person name="Caceres C.E."/>
            <person name="Carmel L."/>
            <person name="Casola C."/>
            <person name="Choi J.H."/>
            <person name="Detter J.C."/>
            <person name="Dong Q."/>
            <person name="Dusheyko S."/>
            <person name="Eads B.D."/>
            <person name="Frohlich T."/>
            <person name="Geiler-Samerotte K.A."/>
            <person name="Gerlach D."/>
            <person name="Hatcher P."/>
            <person name="Jogdeo S."/>
            <person name="Krijgsveld J."/>
            <person name="Kriventseva E.V."/>
            <person name="Kultz D."/>
            <person name="Laforsch C."/>
            <person name="Lindquist E."/>
            <person name="Lopez J."/>
            <person name="Manak J.R."/>
            <person name="Muller J."/>
            <person name="Pangilinan J."/>
            <person name="Patwardhan R.P."/>
            <person name="Pitluck S."/>
            <person name="Pritham E.J."/>
            <person name="Rechtsteiner A."/>
            <person name="Rho M."/>
            <person name="Rogozin I.B."/>
            <person name="Sakarya O."/>
            <person name="Salamov A."/>
            <person name="Schaack S."/>
            <person name="Shapiro H."/>
            <person name="Shiga Y."/>
            <person name="Skalitzky C."/>
            <person name="Smith Z."/>
            <person name="Souvorov A."/>
            <person name="Sung W."/>
            <person name="Tang Z."/>
            <person name="Tsuchiya D."/>
            <person name="Tu H."/>
            <person name="Vos H."/>
            <person name="Wang M."/>
            <person name="Wolf Y.I."/>
            <person name="Yamagata H."/>
            <person name="Yamada T."/>
            <person name="Ye Y."/>
            <person name="Shaw J.R."/>
            <person name="Andrews J."/>
            <person name="Crease T.J."/>
            <person name="Tang H."/>
            <person name="Lucas S.M."/>
            <person name="Robertson H.M."/>
            <person name="Bork P."/>
            <person name="Koonin E.V."/>
            <person name="Zdobnov E.M."/>
            <person name="Grigoriev I.V."/>
            <person name="Lynch M."/>
            <person name="Boore J.L."/>
        </authorList>
    </citation>
    <scope>NUCLEOTIDE SEQUENCE [LARGE SCALE GENOMIC DNA]</scope>
</reference>
<evidence type="ECO:0000256" key="1">
    <source>
        <dbReference type="SAM" id="MobiDB-lite"/>
    </source>
</evidence>
<dbReference type="OrthoDB" id="8251179at2759"/>
<accession>E9HYX0</accession>
<dbReference type="HOGENOM" id="CLU_892155_0_0_1"/>
<dbReference type="GO" id="GO:0003723">
    <property type="term" value="F:RNA binding"/>
    <property type="evidence" value="ECO:0007669"/>
    <property type="project" value="InterPro"/>
</dbReference>
<dbReference type="InterPro" id="IPR040941">
    <property type="entry name" value="SAM_Exu"/>
</dbReference>
<dbReference type="PANTHER" id="PTHR12384">
    <property type="entry name" value="MATERNAL PROTEIN EXUPERANTIA"/>
    <property type="match status" value="1"/>
</dbReference>
<dbReference type="EMBL" id="GL733237">
    <property type="protein sequence ID" value="EFX63058.1"/>
    <property type="molecule type" value="Genomic_DNA"/>
</dbReference>
<dbReference type="PANTHER" id="PTHR12384:SF2">
    <property type="entry name" value="MATERNAL PROTEIN EXUPERANTIA"/>
    <property type="match status" value="1"/>
</dbReference>
<feature type="compositionally biased region" description="Low complexity" evidence="1">
    <location>
        <begin position="1"/>
        <end position="24"/>
    </location>
</feature>
<dbReference type="GO" id="GO:0045450">
    <property type="term" value="P:bicoid mRNA localization"/>
    <property type="evidence" value="ECO:0007669"/>
    <property type="project" value="InterPro"/>
</dbReference>
<evidence type="ECO:0000313" key="4">
    <source>
        <dbReference type="Proteomes" id="UP000000305"/>
    </source>
</evidence>
<dbReference type="Pfam" id="PF18609">
    <property type="entry name" value="SAM_Exu"/>
    <property type="match status" value="1"/>
</dbReference>
<dbReference type="InterPro" id="IPR037998">
    <property type="entry name" value="Exu"/>
</dbReference>
<evidence type="ECO:0000259" key="2">
    <source>
        <dbReference type="Pfam" id="PF18609"/>
    </source>
</evidence>